<evidence type="ECO:0000256" key="1">
    <source>
        <dbReference type="SAM" id="Phobius"/>
    </source>
</evidence>
<name>A0A1P8U881_9MICO</name>
<reference evidence="2 3" key="1">
    <citation type="submission" date="2016-12" db="EMBL/GenBank/DDBJ databases">
        <title>Complete genome sequence of Microbacterium aurum KACC 15219.</title>
        <authorList>
            <person name="Jung Y."/>
            <person name="Shin J.-H."/>
            <person name="Lee Y.-J."/>
            <person name="Yi H."/>
            <person name="Bahn Y.-S."/>
            <person name="Kim J.F."/>
            <person name="Lee D.-W."/>
        </authorList>
    </citation>
    <scope>NUCLEOTIDE SEQUENCE [LARGE SCALE GENOMIC DNA]</scope>
    <source>
        <strain evidence="2 3">KACC 15219</strain>
    </source>
</reference>
<keyword evidence="1" id="KW-0812">Transmembrane</keyword>
<feature type="transmembrane region" description="Helical" evidence="1">
    <location>
        <begin position="68"/>
        <end position="88"/>
    </location>
</feature>
<dbReference type="AlphaFoldDB" id="A0A1P8U881"/>
<dbReference type="Proteomes" id="UP000187185">
    <property type="component" value="Chromosome"/>
</dbReference>
<keyword evidence="3" id="KW-1185">Reference proteome</keyword>
<dbReference type="STRING" id="36805.BOH66_08835"/>
<feature type="transmembrane region" description="Helical" evidence="1">
    <location>
        <begin position="35"/>
        <end position="56"/>
    </location>
</feature>
<organism evidence="2 3">
    <name type="scientific">Microbacterium aurum</name>
    <dbReference type="NCBI Taxonomy" id="36805"/>
    <lineage>
        <taxon>Bacteria</taxon>
        <taxon>Bacillati</taxon>
        <taxon>Actinomycetota</taxon>
        <taxon>Actinomycetes</taxon>
        <taxon>Micrococcales</taxon>
        <taxon>Microbacteriaceae</taxon>
        <taxon>Microbacterium</taxon>
    </lineage>
</organism>
<evidence type="ECO:0000313" key="3">
    <source>
        <dbReference type="Proteomes" id="UP000187185"/>
    </source>
</evidence>
<keyword evidence="1" id="KW-1133">Transmembrane helix</keyword>
<dbReference type="KEGG" id="maur:BOH66_08835"/>
<keyword evidence="1" id="KW-0472">Membrane</keyword>
<proteinExistence type="predicted"/>
<gene>
    <name evidence="2" type="ORF">BOH66_08835</name>
</gene>
<protein>
    <submittedName>
        <fullName evidence="2">MFS transporter permease</fullName>
    </submittedName>
</protein>
<evidence type="ECO:0000313" key="2">
    <source>
        <dbReference type="EMBL" id="APZ34338.1"/>
    </source>
</evidence>
<dbReference type="OrthoDB" id="5115907at2"/>
<sequence length="163" mass="18297">MWLRQAFFRWLIPAAFLLPLWLLIGWIVFGANPWALLWVIVSAPIVLVWQVILTLLIRARGTVRAGRAVSWTDLGVVGAWHVLVIALGVFDGRWWWPVFALTIAVGIAAMWTSLSQLWREAKPAPVLLRTPDGVGYVPAPRPEAPRVVDEEIVIIREKTPPPA</sequence>
<accession>A0A1P8U881</accession>
<feature type="transmembrane region" description="Helical" evidence="1">
    <location>
        <begin position="94"/>
        <end position="114"/>
    </location>
</feature>
<feature type="transmembrane region" description="Helical" evidence="1">
    <location>
        <begin position="7"/>
        <end position="29"/>
    </location>
</feature>
<dbReference type="EMBL" id="CP018762">
    <property type="protein sequence ID" value="APZ34338.1"/>
    <property type="molecule type" value="Genomic_DNA"/>
</dbReference>
<dbReference type="RefSeq" id="WP_076690651.1">
    <property type="nucleotide sequence ID" value="NZ_CP018762.1"/>
</dbReference>